<accession>A0A0R3QIE5</accession>
<reference evidence="3" key="1">
    <citation type="submission" date="2017-02" db="UniProtKB">
        <authorList>
            <consortium name="WormBaseParasite"/>
        </authorList>
    </citation>
    <scope>IDENTIFICATION</scope>
</reference>
<protein>
    <submittedName>
        <fullName evidence="1 3">Uncharacterized protein</fullName>
    </submittedName>
</protein>
<sequence>MIPERYLFCWCSGVDLYVGGSYLLLCISCRQNRYYCWNRIIQFFSIAVPRIGGYLNIFYI</sequence>
<keyword evidence="2" id="KW-1185">Reference proteome</keyword>
<name>A0A0R3QIE5_9BILA</name>
<organism evidence="3">
    <name type="scientific">Brugia timori</name>
    <dbReference type="NCBI Taxonomy" id="42155"/>
    <lineage>
        <taxon>Eukaryota</taxon>
        <taxon>Metazoa</taxon>
        <taxon>Ecdysozoa</taxon>
        <taxon>Nematoda</taxon>
        <taxon>Chromadorea</taxon>
        <taxon>Rhabditida</taxon>
        <taxon>Spirurina</taxon>
        <taxon>Spiruromorpha</taxon>
        <taxon>Filarioidea</taxon>
        <taxon>Onchocercidae</taxon>
        <taxon>Brugia</taxon>
    </lineage>
</organism>
<dbReference type="AlphaFoldDB" id="A0A0R3QIE5"/>
<gene>
    <name evidence="1" type="ORF">BTMF_LOCUS5427</name>
</gene>
<dbReference type="Proteomes" id="UP000280834">
    <property type="component" value="Unassembled WGS sequence"/>
</dbReference>
<dbReference type="EMBL" id="UZAG01005821">
    <property type="protein sequence ID" value="VDO18073.1"/>
    <property type="molecule type" value="Genomic_DNA"/>
</dbReference>
<evidence type="ECO:0000313" key="2">
    <source>
        <dbReference type="Proteomes" id="UP000280834"/>
    </source>
</evidence>
<dbReference type="WBParaSite" id="BTMF_0000618101-mRNA-1">
    <property type="protein sequence ID" value="BTMF_0000618101-mRNA-1"/>
    <property type="gene ID" value="BTMF_0000618101"/>
</dbReference>
<reference evidence="1 2" key="2">
    <citation type="submission" date="2018-11" db="EMBL/GenBank/DDBJ databases">
        <authorList>
            <consortium name="Pathogen Informatics"/>
        </authorList>
    </citation>
    <scope>NUCLEOTIDE SEQUENCE [LARGE SCALE GENOMIC DNA]</scope>
</reference>
<proteinExistence type="predicted"/>
<evidence type="ECO:0000313" key="3">
    <source>
        <dbReference type="WBParaSite" id="BTMF_0000618101-mRNA-1"/>
    </source>
</evidence>
<evidence type="ECO:0000313" key="1">
    <source>
        <dbReference type="EMBL" id="VDO18073.1"/>
    </source>
</evidence>